<accession>A0AAW9NJI8</accession>
<feature type="transmembrane region" description="Helical" evidence="1">
    <location>
        <begin position="37"/>
        <end position="54"/>
    </location>
</feature>
<protein>
    <submittedName>
        <fullName evidence="2">Uncharacterized protein</fullName>
    </submittedName>
</protein>
<dbReference type="AlphaFoldDB" id="A0AAW9NJI8"/>
<evidence type="ECO:0000256" key="1">
    <source>
        <dbReference type="SAM" id="Phobius"/>
    </source>
</evidence>
<keyword evidence="3" id="KW-1185">Reference proteome</keyword>
<keyword evidence="1" id="KW-0812">Transmembrane</keyword>
<comment type="caution">
    <text evidence="2">The sequence shown here is derived from an EMBL/GenBank/DDBJ whole genome shotgun (WGS) entry which is preliminary data.</text>
</comment>
<dbReference type="RefSeq" id="WP_367408371.1">
    <property type="nucleotide sequence ID" value="NZ_JARNBH010000042.1"/>
</dbReference>
<reference evidence="2 3" key="1">
    <citation type="submission" date="2023-03" db="EMBL/GenBank/DDBJ databases">
        <title>Bacillus Genome Sequencing.</title>
        <authorList>
            <person name="Dunlap C."/>
        </authorList>
    </citation>
    <scope>NUCLEOTIDE SEQUENCE [LARGE SCALE GENOMIC DNA]</scope>
    <source>
        <strain evidence="2 3">B-41290</strain>
    </source>
</reference>
<evidence type="ECO:0000313" key="2">
    <source>
        <dbReference type="EMBL" id="MEC0276830.1"/>
    </source>
</evidence>
<name>A0AAW9NJI8_9BACI</name>
<keyword evidence="1" id="KW-1133">Transmembrane helix</keyword>
<keyword evidence="1" id="KW-0472">Membrane</keyword>
<organism evidence="2 3">
    <name type="scientific">Peribacillus castrilensis</name>
    <dbReference type="NCBI Taxonomy" id="2897690"/>
    <lineage>
        <taxon>Bacteria</taxon>
        <taxon>Bacillati</taxon>
        <taxon>Bacillota</taxon>
        <taxon>Bacilli</taxon>
        <taxon>Bacillales</taxon>
        <taxon>Bacillaceae</taxon>
        <taxon>Peribacillus</taxon>
    </lineage>
</organism>
<dbReference type="Proteomes" id="UP001307168">
    <property type="component" value="Unassembled WGS sequence"/>
</dbReference>
<gene>
    <name evidence="2" type="ORF">P4706_27970</name>
</gene>
<sequence length="55" mass="5869">MSTLAVLTLSIGILLIILNIHVGFVMAKGHGKWQYGVFSWGIAAFVGTVLIGKLL</sequence>
<proteinExistence type="predicted"/>
<evidence type="ECO:0000313" key="3">
    <source>
        <dbReference type="Proteomes" id="UP001307168"/>
    </source>
</evidence>
<dbReference type="EMBL" id="JARNBH010000042">
    <property type="protein sequence ID" value="MEC0276830.1"/>
    <property type="molecule type" value="Genomic_DNA"/>
</dbReference>